<dbReference type="AlphaFoldDB" id="A0A1M4UN33"/>
<organism evidence="1 2">
    <name type="scientific">Arenibacter palladensis</name>
    <dbReference type="NCBI Taxonomy" id="237373"/>
    <lineage>
        <taxon>Bacteria</taxon>
        <taxon>Pseudomonadati</taxon>
        <taxon>Bacteroidota</taxon>
        <taxon>Flavobacteriia</taxon>
        <taxon>Flavobacteriales</taxon>
        <taxon>Flavobacteriaceae</taxon>
        <taxon>Arenibacter</taxon>
    </lineage>
</organism>
<gene>
    <name evidence="1" type="ORF">SAMN03080594_101689</name>
</gene>
<dbReference type="RefSeq" id="WP_072860299.1">
    <property type="nucleotide sequence ID" value="NZ_FQUX01000001.1"/>
</dbReference>
<name>A0A1M4UN33_9FLAO</name>
<dbReference type="Proteomes" id="UP000184406">
    <property type="component" value="Unassembled WGS sequence"/>
</dbReference>
<evidence type="ECO:0000313" key="1">
    <source>
        <dbReference type="EMBL" id="SHE58171.1"/>
    </source>
</evidence>
<dbReference type="InterPro" id="IPR011250">
    <property type="entry name" value="OMP/PagP_B-barrel"/>
</dbReference>
<dbReference type="SUPFAM" id="SSF56925">
    <property type="entry name" value="OMPA-like"/>
    <property type="match status" value="1"/>
</dbReference>
<sequence>MKKYIFIFIFSIVTTVVGQESKYYFGISYGKSFPIGDFAADDINNSNSGFAEGGNKLDFYAGSTLSQKLNFTITFRYQHFAPDIDQLATELETSDEATYSVETSDAWKIYSLLIGIEYKINLGRKFSIYPRIGMGPMLVTNPGFSITDTNEDSNTRMHHHSETGLGLGYELGIGLKRDLGKNFCLMPTFTFSGGFVTISDVDTTIDNVGITSDYIPKIITFNLGLSLAYKF</sequence>
<dbReference type="OrthoDB" id="1420681at2"/>
<dbReference type="EMBL" id="FQUX01000001">
    <property type="protein sequence ID" value="SHE58171.1"/>
    <property type="molecule type" value="Genomic_DNA"/>
</dbReference>
<keyword evidence="2" id="KW-1185">Reference proteome</keyword>
<evidence type="ECO:0000313" key="2">
    <source>
        <dbReference type="Proteomes" id="UP000184406"/>
    </source>
</evidence>
<proteinExistence type="predicted"/>
<protein>
    <recommendedName>
        <fullName evidence="3">Outer membrane protein beta-barrel domain-containing protein</fullName>
    </recommendedName>
</protein>
<evidence type="ECO:0008006" key="3">
    <source>
        <dbReference type="Google" id="ProtNLM"/>
    </source>
</evidence>
<reference evidence="2" key="1">
    <citation type="submission" date="2016-11" db="EMBL/GenBank/DDBJ databases">
        <authorList>
            <person name="Varghese N."/>
            <person name="Submissions S."/>
        </authorList>
    </citation>
    <scope>NUCLEOTIDE SEQUENCE [LARGE SCALE GENOMIC DNA]</scope>
    <source>
        <strain evidence="2">DSM 17539</strain>
    </source>
</reference>
<accession>A0A1M4UN33</accession>